<proteinExistence type="predicted"/>
<organism evidence="1 2">
    <name type="scientific">Treponema pedis str. T A4</name>
    <dbReference type="NCBI Taxonomy" id="1291379"/>
    <lineage>
        <taxon>Bacteria</taxon>
        <taxon>Pseudomonadati</taxon>
        <taxon>Spirochaetota</taxon>
        <taxon>Spirochaetia</taxon>
        <taxon>Spirochaetales</taxon>
        <taxon>Treponemataceae</taxon>
        <taxon>Treponema</taxon>
    </lineage>
</organism>
<dbReference type="Pfam" id="PF10895">
    <property type="entry name" value="DUF2715"/>
    <property type="match status" value="1"/>
</dbReference>
<dbReference type="STRING" id="1291379.TPE_0339"/>
<dbReference type="KEGG" id="tped:TPE_0339"/>
<dbReference type="EMBL" id="CP004120">
    <property type="protein sequence ID" value="AGT42835.1"/>
    <property type="molecule type" value="Genomic_DNA"/>
</dbReference>
<evidence type="ECO:0000313" key="1">
    <source>
        <dbReference type="EMBL" id="AGT42835.1"/>
    </source>
</evidence>
<protein>
    <recommendedName>
        <fullName evidence="3">Outer membrane protein beta-barrel domain-containing protein</fullName>
    </recommendedName>
</protein>
<gene>
    <name evidence="1" type="ORF">TPE_0339</name>
</gene>
<keyword evidence="2" id="KW-1185">Reference proteome</keyword>
<dbReference type="InterPro" id="IPR024471">
    <property type="entry name" value="DUF2715"/>
</dbReference>
<dbReference type="HOGENOM" id="CLU_1569974_0_0_12"/>
<dbReference type="AlphaFoldDB" id="S5ZS01"/>
<dbReference type="PATRIC" id="fig|1291379.3.peg.338"/>
<dbReference type="Proteomes" id="UP000015620">
    <property type="component" value="Chromosome"/>
</dbReference>
<accession>S5ZS01</accession>
<evidence type="ECO:0008006" key="3">
    <source>
        <dbReference type="Google" id="ProtNLM"/>
    </source>
</evidence>
<reference evidence="1 2" key="1">
    <citation type="journal article" date="2013" name="PLoS ONE">
        <title>Genome-Wide Relatedness of Treponema pedis, from Gingiva and Necrotic Skin Lesions of Pigs, with the Human Oral Pathogen Treponema denticola.</title>
        <authorList>
            <person name="Svartstrom O."/>
            <person name="Mushtaq M."/>
            <person name="Pringle M."/>
            <person name="Segerman B."/>
        </authorList>
    </citation>
    <scope>NUCLEOTIDE SEQUENCE [LARGE SCALE GENOMIC DNA]</scope>
    <source>
        <strain evidence="1">T A4</strain>
    </source>
</reference>
<sequence>MFLCPSIFAKQKDDVIISVTQGYTNMSTILTTPLDLTVNDKLSSHNYNLGLTAGVILDNGFTFLEHTDFAAGVSYFNSIKSLSFLVELHSVIGYTFRPSQNAYINLLTGLGMIYGYPQIIQAGIPVQLGFQYYFTEKIGIDISAIDMIGIGFPMFLTNSFTIKTGISFRL</sequence>
<evidence type="ECO:0000313" key="2">
    <source>
        <dbReference type="Proteomes" id="UP000015620"/>
    </source>
</evidence>
<name>S5ZS01_9SPIR</name>